<sequence length="1476" mass="163324">MMRKLIPLILFLLILAPAFPVKAAGHYRYITVYNPNNYDLTDYQVRIDLTSYTLTDSTGTDVRFYDENGNLLPFYRESWAGSQAGQTKVFWVKMSIPASSSKRIKITYATGAADASQIIWDFYDDFSSFTNGTRWYIRMGYGGSNIIQVESGWLHLHAQSSFIYIESIQKFTSGIEIVYVDKMSNYETYSEFEIAKKWGFPYELFATNPSVVCNGYWFDHSSNYVSNYHFSIGRDDPPDTGQGEKTLAHSSGTYYLDFPYTNKIQYYKNGTIIWYLSGYSSSLTLKGTDTAYINDQMSLVFGLGYYISSYPDRYIDYIYVRKLADKEPTYTVTVEDVQQLATPTLVSPSGYVNTTSVTLSWNGVANANSYWVQVSPASDFSSLALNATTTSTTYPFSASEKTYYWRVKALGSGSYLDSNWSSVLSFTVDVTPPSVSLTSPANATVVTTSSFTLQWSSSDANGISSQILYVTYPSGSTSSFTLDSSYTSYTVSSADGKFYWQIKAIDNAGNSKLSEKRLVYVDTAAPSVSLSSPLNASVITTSTVTLQWSSTDSTGISSQVLYVTYPNGTVKQYSLSATATSYTITSPDGKLYWQVKATDLGGHTTTSAQWMFYIDTLAPSVSLNSPSNGTVQKSATVTLQWSSTDAAGISSQVLYVTYPNATTKQYSLSGSASSYSITSDDGLIYWQVKATDLGGHSTTSAKWCFVVDTRLPAAPSLTSPANNSQFLTNQITLQWSDSDYDVMQTQLEVTLVGGGYSYTKTYNSRSGSETLAFTQEGTYKWHVTAVDYAYNRRDSGVYYFTVFLGSVVPLNLTGNSTGYSFVLKNKDGAQTASYSVSVIDQYSNIVFSTSSSVSLSSGEIRKISGLFTQRLSAGSYTLKVTATDAGNYQKTNSTTFIAKGSLSTPTLNSPSGWVNTTAVLLSWNPVINAGGYQVQVSNTSSFSYLFVNTTTASTSITFGASERTYYWRVKALGSAYYEDSAWSSVWNFTVDASYPLVLLVSPADASIQKSGTVNLQWSSSDNYAVDYQILYVTYPNGTVKQYSLSGSIASYTVTSDDGRLYWQVKAVDKAKNSYLSPKRTFYIDTRLPAAPTLVEPANNSWIQSDRVTLQWSDTDYDVMQTVLYVEKVGGGYSYTKIYNVSSFSTELSLTQEGTYKWYVVAVDWANNQKSSSAFIFNVVIGSVKPQNLSANSTSFSFVLYNQNGAQTAYYTAEVFDQNGVKVFSKSSSVSLAASEKYKISGSFSSPLSTGIYRLRVTATDARGVNRVEEIWFLVSGSASRDWSNWASDLAYLFSPVNFTRFYFEYGSAEGAHQVQLQFPSALSCTVVENTTKQQLSCYASASYISFTALPRNENQARTYFVSVLAPQLLTSSEKIRDVVYHAVKAEEYRLRIKNQYPYDILKLKINGTGWLGASLNETSLKPLEEINITYYIPYKVTNQTASQLNTSAISSFFGGNMLIYVFLFLILGVVLWRARR</sequence>
<feature type="domain" description="Fibronectin type-III" evidence="2">
    <location>
        <begin position="342"/>
        <end position="434"/>
    </location>
</feature>
<accession>A0A3R9R4H2</accession>
<gene>
    <name evidence="3" type="ORF">D6D85_07955</name>
</gene>
<dbReference type="Gene3D" id="2.60.40.10">
    <property type="entry name" value="Immunoglobulins"/>
    <property type="match status" value="8"/>
</dbReference>
<name>A0A3R9R4H2_9CREN</name>
<dbReference type="Proteomes" id="UP000277582">
    <property type="component" value="Unassembled WGS sequence"/>
</dbReference>
<dbReference type="InterPro" id="IPR036116">
    <property type="entry name" value="FN3_sf"/>
</dbReference>
<evidence type="ECO:0000313" key="3">
    <source>
        <dbReference type="EMBL" id="RSN74539.1"/>
    </source>
</evidence>
<evidence type="ECO:0000256" key="1">
    <source>
        <dbReference type="SAM" id="Phobius"/>
    </source>
</evidence>
<keyword evidence="1" id="KW-1133">Transmembrane helix</keyword>
<keyword evidence="1" id="KW-0472">Membrane</keyword>
<dbReference type="EMBL" id="RCOS01000092">
    <property type="protein sequence ID" value="RSN74539.1"/>
    <property type="molecule type" value="Genomic_DNA"/>
</dbReference>
<keyword evidence="4" id="KW-1185">Reference proteome</keyword>
<evidence type="ECO:0000259" key="2">
    <source>
        <dbReference type="PROSITE" id="PS50853"/>
    </source>
</evidence>
<keyword evidence="1" id="KW-0812">Transmembrane</keyword>
<dbReference type="PROSITE" id="PS50853">
    <property type="entry name" value="FN3"/>
    <property type="match status" value="1"/>
</dbReference>
<protein>
    <submittedName>
        <fullName evidence="3">DUF2341 domain-containing protein</fullName>
    </submittedName>
</protein>
<dbReference type="InterPro" id="IPR003961">
    <property type="entry name" value="FN3_dom"/>
</dbReference>
<feature type="transmembrane region" description="Helical" evidence="1">
    <location>
        <begin position="1452"/>
        <end position="1472"/>
    </location>
</feature>
<comment type="caution">
    <text evidence="3">The sequence shown here is derived from an EMBL/GenBank/DDBJ whole genome shotgun (WGS) entry which is preliminary data.</text>
</comment>
<dbReference type="InterPro" id="IPR018765">
    <property type="entry name" value="DUF2341"/>
</dbReference>
<dbReference type="Pfam" id="PF10102">
    <property type="entry name" value="DUF2341"/>
    <property type="match status" value="1"/>
</dbReference>
<dbReference type="InterPro" id="IPR013783">
    <property type="entry name" value="Ig-like_fold"/>
</dbReference>
<evidence type="ECO:0000313" key="4">
    <source>
        <dbReference type="Proteomes" id="UP000277582"/>
    </source>
</evidence>
<proteinExistence type="predicted"/>
<dbReference type="SUPFAM" id="SSF49265">
    <property type="entry name" value="Fibronectin type III"/>
    <property type="match status" value="2"/>
</dbReference>
<organism evidence="3 4">
    <name type="scientific">Candidatus Methanodesulfokora washburnensis</name>
    <dbReference type="NCBI Taxonomy" id="2478471"/>
    <lineage>
        <taxon>Archaea</taxon>
        <taxon>Thermoproteota</taxon>
        <taxon>Candidatus Korarchaeia</taxon>
        <taxon>Candidatus Korarchaeia incertae sedis</taxon>
        <taxon>Candidatus Methanodesulfokora</taxon>
    </lineage>
</organism>
<reference evidence="3 4" key="1">
    <citation type="submission" date="2018-10" db="EMBL/GenBank/DDBJ databases">
        <title>Co-occurring genomic capacity for anaerobic methane metabolism and dissimilatory sulfite reduction discovered in the Korarchaeota.</title>
        <authorList>
            <person name="Mckay L.J."/>
            <person name="Dlakic M."/>
            <person name="Fields M.W."/>
            <person name="Delmont T.O."/>
            <person name="Eren A.M."/>
            <person name="Jay Z.J."/>
            <person name="Klingelsmith K.B."/>
            <person name="Rusch D.B."/>
            <person name="Inskeep W.P."/>
        </authorList>
    </citation>
    <scope>NUCLEOTIDE SEQUENCE [LARGE SCALE GENOMIC DNA]</scope>
    <source>
        <strain evidence="3 4">MDKW</strain>
    </source>
</reference>